<evidence type="ECO:0000313" key="3">
    <source>
        <dbReference type="Proteomes" id="UP000077266"/>
    </source>
</evidence>
<gene>
    <name evidence="2" type="ORF">EXIGLDRAFT_778616</name>
</gene>
<protein>
    <submittedName>
        <fullName evidence="2">Uncharacterized protein</fullName>
    </submittedName>
</protein>
<proteinExistence type="predicted"/>
<accession>A0A165CGH8</accession>
<organism evidence="2 3">
    <name type="scientific">Exidia glandulosa HHB12029</name>
    <dbReference type="NCBI Taxonomy" id="1314781"/>
    <lineage>
        <taxon>Eukaryota</taxon>
        <taxon>Fungi</taxon>
        <taxon>Dikarya</taxon>
        <taxon>Basidiomycota</taxon>
        <taxon>Agaricomycotina</taxon>
        <taxon>Agaricomycetes</taxon>
        <taxon>Auriculariales</taxon>
        <taxon>Exidiaceae</taxon>
        <taxon>Exidia</taxon>
    </lineage>
</organism>
<dbReference type="OrthoDB" id="3266438at2759"/>
<evidence type="ECO:0000256" key="1">
    <source>
        <dbReference type="SAM" id="MobiDB-lite"/>
    </source>
</evidence>
<dbReference type="AlphaFoldDB" id="A0A165CGH8"/>
<evidence type="ECO:0000313" key="2">
    <source>
        <dbReference type="EMBL" id="KZV82407.1"/>
    </source>
</evidence>
<feature type="region of interest" description="Disordered" evidence="1">
    <location>
        <begin position="135"/>
        <end position="156"/>
    </location>
</feature>
<reference evidence="2 3" key="1">
    <citation type="journal article" date="2016" name="Mol. Biol. Evol.">
        <title>Comparative Genomics of Early-Diverging Mushroom-Forming Fungi Provides Insights into the Origins of Lignocellulose Decay Capabilities.</title>
        <authorList>
            <person name="Nagy L.G."/>
            <person name="Riley R."/>
            <person name="Tritt A."/>
            <person name="Adam C."/>
            <person name="Daum C."/>
            <person name="Floudas D."/>
            <person name="Sun H."/>
            <person name="Yadav J.S."/>
            <person name="Pangilinan J."/>
            <person name="Larsson K.H."/>
            <person name="Matsuura K."/>
            <person name="Barry K."/>
            <person name="Labutti K."/>
            <person name="Kuo R."/>
            <person name="Ohm R.A."/>
            <person name="Bhattacharya S.S."/>
            <person name="Shirouzu T."/>
            <person name="Yoshinaga Y."/>
            <person name="Martin F.M."/>
            <person name="Grigoriev I.V."/>
            <person name="Hibbett D.S."/>
        </authorList>
    </citation>
    <scope>NUCLEOTIDE SEQUENCE [LARGE SCALE GENOMIC DNA]</scope>
    <source>
        <strain evidence="2 3">HHB12029</strain>
    </source>
</reference>
<feature type="compositionally biased region" description="Acidic residues" evidence="1">
    <location>
        <begin position="137"/>
        <end position="156"/>
    </location>
</feature>
<name>A0A165CGH8_EXIGL</name>
<dbReference type="EMBL" id="KV426326">
    <property type="protein sequence ID" value="KZV82407.1"/>
    <property type="molecule type" value="Genomic_DNA"/>
</dbReference>
<dbReference type="Proteomes" id="UP000077266">
    <property type="component" value="Unassembled WGS sequence"/>
</dbReference>
<dbReference type="InParanoid" id="A0A165CGH8"/>
<keyword evidence="3" id="KW-1185">Reference proteome</keyword>
<sequence>MLERKSDLLKITSYPSDPVIKAAISKILMEYAGQCRSNLRKVIWRFVARRVDLDSWANYMLSHYVHKSSFTDMMKAQPLVGLPTSRGQDTGFWKKLNDELRKLYDEHGQQLESETWKRWADDIIAADKALYSNSLDGVEEPEDDSEQPVDDDAVAE</sequence>